<name>A0ABT3XUG7_9FLAO</name>
<feature type="active site" description="Charge relay system" evidence="6">
    <location>
        <position position="126"/>
    </location>
</feature>
<evidence type="ECO:0000256" key="4">
    <source>
        <dbReference type="ARBA" id="ARBA00022801"/>
    </source>
</evidence>
<dbReference type="InterPro" id="IPR026444">
    <property type="entry name" value="Secre_tail"/>
</dbReference>
<dbReference type="SUPFAM" id="SSF49785">
    <property type="entry name" value="Galactose-binding domain-like"/>
    <property type="match status" value="1"/>
</dbReference>
<evidence type="ECO:0000256" key="1">
    <source>
        <dbReference type="ARBA" id="ARBA00011073"/>
    </source>
</evidence>
<dbReference type="PROSITE" id="PS51892">
    <property type="entry name" value="SUBTILASE"/>
    <property type="match status" value="1"/>
</dbReference>
<dbReference type="Pfam" id="PF18962">
    <property type="entry name" value="Por_Secre_tail"/>
    <property type="match status" value="1"/>
</dbReference>
<dbReference type="Gene3D" id="3.40.50.200">
    <property type="entry name" value="Peptidase S8/S53 domain"/>
    <property type="match status" value="1"/>
</dbReference>
<dbReference type="Gene3D" id="2.60.120.380">
    <property type="match status" value="1"/>
</dbReference>
<feature type="domain" description="Secretion system C-terminal sorting" evidence="8">
    <location>
        <begin position="569"/>
        <end position="635"/>
    </location>
</feature>
<feature type="active site" description="Charge relay system" evidence="6">
    <location>
        <position position="157"/>
    </location>
</feature>
<protein>
    <submittedName>
        <fullName evidence="9">S8 family serine peptidase</fullName>
    </submittedName>
</protein>
<evidence type="ECO:0000313" key="10">
    <source>
        <dbReference type="Proteomes" id="UP001073122"/>
    </source>
</evidence>
<dbReference type="Proteomes" id="UP001073122">
    <property type="component" value="Unassembled WGS sequence"/>
</dbReference>
<dbReference type="PANTHER" id="PTHR43399:SF4">
    <property type="entry name" value="CELL WALL-ASSOCIATED PROTEASE"/>
    <property type="match status" value="1"/>
</dbReference>
<comment type="caution">
    <text evidence="9">The sequence shown here is derived from an EMBL/GenBank/DDBJ whole genome shotgun (WGS) entry which is preliminary data.</text>
</comment>
<sequence>MKKTYFLILLIPSFYFSQTAEERKEIAAKSDQIANAILLSEIKQVENGRRSRITDYLMQNPNSKRILKDDDLGKEEIRDILLDGTPVLIKTYNEGAALTARANSLYSGGALGINIQGQGMVAGVWDGGPVRDSHQEFMVDGFTKVSVMDFTSSMSNHGTHVAGTIAAKGVLPAARGLAFNASILSYDWNDDLSEMLGQASTGLLVSNHSYGPNLTNNSQLWMLGAYGSDARLLDGLCFNNPYYLPVFAAGNSRNDTAAPWSTQISSKFGYDLIAGDGIAKNIVTVAAVNQVTEYTGADSVVMSSFSSWGPSDDGRIKPDISMKGVNVRSTLSSSDTATGFMSGTSMASPGVTGVLTLLQQYHNTLYNNFMRAATTKGLILHTADEAGGAAGPDYEFGWGLINADAAARVIRDKNLLTNRSIIQELNLNNSATYTKTITANGSRPLKVSISWTDPAYPTNNTGTVDPATKYLVNDLDIKVTSASGTVYYPWKLQGMSNAFAAATNTGTNDVDNFERIDIPNPSGTYTITVTHKGSLTGGNQNFTLIASSQNLVTLGTKDDVSLENQIQIVPNPVKDILNIKNNNLVEAQVVILDLSGRVIMKNVVTNGMLNVQSLVPGNYMMLYNDKKNRQVSLKFIKE</sequence>
<dbReference type="CDD" id="cd04842">
    <property type="entry name" value="Peptidases_S8_Kp43_protease"/>
    <property type="match status" value="1"/>
</dbReference>
<dbReference type="InterPro" id="IPR023828">
    <property type="entry name" value="Peptidase_S8_Ser-AS"/>
</dbReference>
<feature type="domain" description="Peptidase S8/S53" evidence="7">
    <location>
        <begin position="150"/>
        <end position="399"/>
    </location>
</feature>
<dbReference type="PROSITE" id="PS00138">
    <property type="entry name" value="SUBTILASE_SER"/>
    <property type="match status" value="1"/>
</dbReference>
<keyword evidence="10" id="KW-1185">Reference proteome</keyword>
<keyword evidence="2 6" id="KW-0645">Protease</keyword>
<evidence type="ECO:0000256" key="5">
    <source>
        <dbReference type="ARBA" id="ARBA00022825"/>
    </source>
</evidence>
<dbReference type="InterPro" id="IPR051048">
    <property type="entry name" value="Peptidase_S8/S53_subtilisin"/>
</dbReference>
<reference evidence="9" key="1">
    <citation type="submission" date="2022-10" db="EMBL/GenBank/DDBJ databases">
        <title>Chryseobacterium sp. nov., a novel bacterial species.</title>
        <authorList>
            <person name="Cao Y."/>
        </authorList>
    </citation>
    <scope>NUCLEOTIDE SEQUENCE</scope>
    <source>
        <strain evidence="9">CCTCC AB2015118</strain>
    </source>
</reference>
<dbReference type="InterPro" id="IPR022398">
    <property type="entry name" value="Peptidase_S8_His-AS"/>
</dbReference>
<gene>
    <name evidence="9" type="ORF">OF897_15360</name>
</gene>
<dbReference type="Pfam" id="PF00082">
    <property type="entry name" value="Peptidase_S8"/>
    <property type="match status" value="1"/>
</dbReference>
<accession>A0ABT3XUG7</accession>
<dbReference type="PROSITE" id="PS00137">
    <property type="entry name" value="SUBTILASE_HIS"/>
    <property type="match status" value="1"/>
</dbReference>
<comment type="similarity">
    <text evidence="1 6">Belongs to the peptidase S8 family.</text>
</comment>
<dbReference type="PRINTS" id="PR00723">
    <property type="entry name" value="SUBTILISIN"/>
</dbReference>
<evidence type="ECO:0000313" key="9">
    <source>
        <dbReference type="EMBL" id="MCX8525295.1"/>
    </source>
</evidence>
<evidence type="ECO:0000256" key="2">
    <source>
        <dbReference type="ARBA" id="ARBA00022670"/>
    </source>
</evidence>
<feature type="active site" description="Charge relay system" evidence="6">
    <location>
        <position position="345"/>
    </location>
</feature>
<keyword evidence="5 6" id="KW-0720">Serine protease</keyword>
<dbReference type="InterPro" id="IPR000209">
    <property type="entry name" value="Peptidase_S8/S53_dom"/>
</dbReference>
<keyword evidence="4 6" id="KW-0378">Hydrolase</keyword>
<proteinExistence type="inferred from homology"/>
<keyword evidence="3" id="KW-0732">Signal</keyword>
<dbReference type="PANTHER" id="PTHR43399">
    <property type="entry name" value="SUBTILISIN-RELATED"/>
    <property type="match status" value="1"/>
</dbReference>
<evidence type="ECO:0000259" key="8">
    <source>
        <dbReference type="Pfam" id="PF18962"/>
    </source>
</evidence>
<dbReference type="RefSeq" id="WP_267266556.1">
    <property type="nucleotide sequence ID" value="NZ_JAOVZW010000018.1"/>
</dbReference>
<dbReference type="InterPro" id="IPR015500">
    <property type="entry name" value="Peptidase_S8_subtilisin-rel"/>
</dbReference>
<dbReference type="InterPro" id="IPR034058">
    <property type="entry name" value="TagA/B/C/D_pept_dom"/>
</dbReference>
<dbReference type="InterPro" id="IPR036852">
    <property type="entry name" value="Peptidase_S8/S53_dom_sf"/>
</dbReference>
<dbReference type="InterPro" id="IPR008979">
    <property type="entry name" value="Galactose-bd-like_sf"/>
</dbReference>
<evidence type="ECO:0000256" key="6">
    <source>
        <dbReference type="PROSITE-ProRule" id="PRU01240"/>
    </source>
</evidence>
<dbReference type="SUPFAM" id="SSF52743">
    <property type="entry name" value="Subtilisin-like"/>
    <property type="match status" value="1"/>
</dbReference>
<organism evidence="9 10">
    <name type="scientific">Chryseobacterium formosus</name>
    <dbReference type="NCBI Taxonomy" id="1537363"/>
    <lineage>
        <taxon>Bacteria</taxon>
        <taxon>Pseudomonadati</taxon>
        <taxon>Bacteroidota</taxon>
        <taxon>Flavobacteriia</taxon>
        <taxon>Flavobacteriales</taxon>
        <taxon>Weeksellaceae</taxon>
        <taxon>Chryseobacterium group</taxon>
        <taxon>Chryseobacterium</taxon>
    </lineage>
</organism>
<evidence type="ECO:0000256" key="3">
    <source>
        <dbReference type="ARBA" id="ARBA00022729"/>
    </source>
</evidence>
<dbReference type="NCBIfam" id="TIGR04183">
    <property type="entry name" value="Por_Secre_tail"/>
    <property type="match status" value="1"/>
</dbReference>
<evidence type="ECO:0000259" key="7">
    <source>
        <dbReference type="Pfam" id="PF00082"/>
    </source>
</evidence>
<dbReference type="EMBL" id="JAOVZW010000018">
    <property type="protein sequence ID" value="MCX8525295.1"/>
    <property type="molecule type" value="Genomic_DNA"/>
</dbReference>